<dbReference type="GO" id="GO:0015658">
    <property type="term" value="F:branched-chain amino acid transmembrane transporter activity"/>
    <property type="evidence" value="ECO:0007669"/>
    <property type="project" value="InterPro"/>
</dbReference>
<keyword evidence="16" id="KW-1185">Reference proteome</keyword>
<dbReference type="CDD" id="cd06581">
    <property type="entry name" value="TM_PBP1_LivM_like"/>
    <property type="match status" value="1"/>
</dbReference>
<proteinExistence type="inferred from homology"/>
<keyword evidence="2" id="KW-0813">Transport</keyword>
<feature type="transmembrane region" description="Helical" evidence="11">
    <location>
        <begin position="595"/>
        <end position="620"/>
    </location>
</feature>
<dbReference type="InterPro" id="IPR003439">
    <property type="entry name" value="ABC_transporter-like_ATP-bd"/>
</dbReference>
<dbReference type="STRING" id="1122619.GCA_000373745_01089"/>
<dbReference type="InterPro" id="IPR032823">
    <property type="entry name" value="BCA_ABC_TP_C"/>
</dbReference>
<feature type="transmembrane region" description="Helical" evidence="11">
    <location>
        <begin position="100"/>
        <end position="119"/>
    </location>
</feature>
<protein>
    <submittedName>
        <fullName evidence="13">ATP-binding cassette domain-containing protein</fullName>
    </submittedName>
    <submittedName>
        <fullName evidence="14">Lipopolysaccharide export system ATP-binding protein LptB</fullName>
        <ecNumber evidence="14">3.6.3.-</ecNumber>
    </submittedName>
</protein>
<dbReference type="AlphaFoldDB" id="A0A378XFA8"/>
<evidence type="ECO:0000256" key="3">
    <source>
        <dbReference type="ARBA" id="ARBA00022475"/>
    </source>
</evidence>
<accession>A0A378XFA8</accession>
<dbReference type="EMBL" id="UGSB01000001">
    <property type="protein sequence ID" value="SUA54512.1"/>
    <property type="molecule type" value="Genomic_DNA"/>
</dbReference>
<dbReference type="CDD" id="cd06582">
    <property type="entry name" value="TM_PBP1_LivH_like"/>
    <property type="match status" value="1"/>
</dbReference>
<evidence type="ECO:0000256" key="10">
    <source>
        <dbReference type="ARBA" id="ARBA00037998"/>
    </source>
</evidence>
<name>A0A378XFA8_9BURK</name>
<dbReference type="InterPro" id="IPR001851">
    <property type="entry name" value="ABC_transp_permease"/>
</dbReference>
<reference evidence="13 16" key="2">
    <citation type="submission" date="2020-12" db="EMBL/GenBank/DDBJ databases">
        <title>FDA dAtabase for Regulatory Grade micrObial Sequences (FDA-ARGOS): Supporting development and validation of Infectious Disease Dx tests.</title>
        <authorList>
            <person name="Sproer C."/>
            <person name="Gronow S."/>
            <person name="Severitt S."/>
            <person name="Schroder I."/>
            <person name="Tallon L."/>
            <person name="Sadzewicz L."/>
            <person name="Zhao X."/>
            <person name="Boylan J."/>
            <person name="Ott S."/>
            <person name="Bowen H."/>
            <person name="Vavikolanu K."/>
            <person name="Mehta A."/>
            <person name="Aluvathingal J."/>
            <person name="Nadendla S."/>
            <person name="Lowell S."/>
            <person name="Myers T."/>
            <person name="Yan Y."/>
            <person name="Sichtig H."/>
        </authorList>
    </citation>
    <scope>NUCLEOTIDE SEQUENCE [LARGE SCALE GENOMIC DNA]</scope>
    <source>
        <strain evidence="13 16">FDAARGOS_872</strain>
    </source>
</reference>
<evidence type="ECO:0000256" key="8">
    <source>
        <dbReference type="ARBA" id="ARBA00022989"/>
    </source>
</evidence>
<feature type="domain" description="ABC transporter" evidence="12">
    <location>
        <begin position="661"/>
        <end position="894"/>
    </location>
</feature>
<gene>
    <name evidence="14" type="primary">lptB_5</name>
    <name evidence="13" type="ORF">I6G29_07340</name>
    <name evidence="14" type="ORF">NCTC11997_01530</name>
</gene>
<keyword evidence="14" id="KW-0378">Hydrolase</keyword>
<dbReference type="PANTHER" id="PTHR11795:SF442">
    <property type="entry name" value="ABC TRANSPORTER ATP-BINDING PROTEIN"/>
    <property type="match status" value="1"/>
</dbReference>
<dbReference type="OrthoDB" id="8711548at2"/>
<dbReference type="PROSITE" id="PS50893">
    <property type="entry name" value="ABC_TRANSPORTER_2"/>
    <property type="match status" value="1"/>
</dbReference>
<dbReference type="GO" id="GO:0006865">
    <property type="term" value="P:amino acid transport"/>
    <property type="evidence" value="ECO:0007669"/>
    <property type="project" value="UniProtKB-KW"/>
</dbReference>
<feature type="transmembrane region" description="Helical" evidence="11">
    <location>
        <begin position="399"/>
        <end position="420"/>
    </location>
</feature>
<dbReference type="Pfam" id="PF02653">
    <property type="entry name" value="BPD_transp_2"/>
    <property type="match status" value="2"/>
</dbReference>
<evidence type="ECO:0000256" key="11">
    <source>
        <dbReference type="SAM" id="Phobius"/>
    </source>
</evidence>
<dbReference type="Pfam" id="PF00005">
    <property type="entry name" value="ABC_tran"/>
    <property type="match status" value="1"/>
</dbReference>
<evidence type="ECO:0000256" key="7">
    <source>
        <dbReference type="ARBA" id="ARBA00022970"/>
    </source>
</evidence>
<feature type="transmembrane region" description="Helical" evidence="11">
    <location>
        <begin position="185"/>
        <end position="210"/>
    </location>
</feature>
<dbReference type="InterPro" id="IPR043428">
    <property type="entry name" value="LivM-like"/>
</dbReference>
<dbReference type="CDD" id="cd03219">
    <property type="entry name" value="ABC_Mj1267_LivG_branched"/>
    <property type="match status" value="1"/>
</dbReference>
<comment type="subcellular location">
    <subcellularLocation>
        <location evidence="1">Cell membrane</location>
        <topology evidence="1">Multi-pass membrane protein</topology>
    </subcellularLocation>
</comment>
<feature type="transmembrane region" description="Helical" evidence="11">
    <location>
        <begin position="65"/>
        <end position="88"/>
    </location>
</feature>
<evidence type="ECO:0000256" key="5">
    <source>
        <dbReference type="ARBA" id="ARBA00022741"/>
    </source>
</evidence>
<dbReference type="Proteomes" id="UP000594903">
    <property type="component" value="Chromosome"/>
</dbReference>
<feature type="transmembrane region" description="Helical" evidence="11">
    <location>
        <begin position="147"/>
        <end position="164"/>
    </location>
</feature>
<evidence type="ECO:0000256" key="4">
    <source>
        <dbReference type="ARBA" id="ARBA00022692"/>
    </source>
</evidence>
<feature type="transmembrane region" description="Helical" evidence="11">
    <location>
        <begin position="280"/>
        <end position="299"/>
    </location>
</feature>
<evidence type="ECO:0000256" key="9">
    <source>
        <dbReference type="ARBA" id="ARBA00023136"/>
    </source>
</evidence>
<feature type="transmembrane region" description="Helical" evidence="11">
    <location>
        <begin position="472"/>
        <end position="498"/>
    </location>
</feature>
<keyword evidence="3" id="KW-1003">Cell membrane</keyword>
<evidence type="ECO:0000256" key="2">
    <source>
        <dbReference type="ARBA" id="ARBA00022448"/>
    </source>
</evidence>
<dbReference type="GO" id="GO:0005524">
    <property type="term" value="F:ATP binding"/>
    <property type="evidence" value="ECO:0007669"/>
    <property type="project" value="UniProtKB-KW"/>
</dbReference>
<evidence type="ECO:0000256" key="1">
    <source>
        <dbReference type="ARBA" id="ARBA00004651"/>
    </source>
</evidence>
<dbReference type="GO" id="GO:0016887">
    <property type="term" value="F:ATP hydrolysis activity"/>
    <property type="evidence" value="ECO:0007669"/>
    <property type="project" value="InterPro"/>
</dbReference>
<dbReference type="EMBL" id="CP065725">
    <property type="protein sequence ID" value="QPT39020.1"/>
    <property type="molecule type" value="Genomic_DNA"/>
</dbReference>
<organism evidence="14 15">
    <name type="scientific">Oligella ureolytica</name>
    <dbReference type="NCBI Taxonomy" id="90244"/>
    <lineage>
        <taxon>Bacteria</taxon>
        <taxon>Pseudomonadati</taxon>
        <taxon>Pseudomonadota</taxon>
        <taxon>Betaproteobacteria</taxon>
        <taxon>Burkholderiales</taxon>
        <taxon>Alcaligenaceae</taxon>
        <taxon>Oligella</taxon>
    </lineage>
</organism>
<evidence type="ECO:0000259" key="12">
    <source>
        <dbReference type="PROSITE" id="PS50893"/>
    </source>
</evidence>
<feature type="transmembrane region" description="Helical" evidence="11">
    <location>
        <begin position="427"/>
        <end position="447"/>
    </location>
</feature>
<feature type="transmembrane region" description="Helical" evidence="11">
    <location>
        <begin position="519"/>
        <end position="540"/>
    </location>
</feature>
<feature type="transmembrane region" description="Helical" evidence="11">
    <location>
        <begin position="12"/>
        <end position="35"/>
    </location>
</feature>
<feature type="transmembrane region" description="Helical" evidence="11">
    <location>
        <begin position="230"/>
        <end position="251"/>
    </location>
</feature>
<feature type="transmembrane region" description="Helical" evidence="11">
    <location>
        <begin position="320"/>
        <end position="339"/>
    </location>
</feature>
<dbReference type="Pfam" id="PF12399">
    <property type="entry name" value="BCA_ABC_TP_C"/>
    <property type="match status" value="1"/>
</dbReference>
<dbReference type="EC" id="3.6.3.-" evidence="14"/>
<dbReference type="InterPro" id="IPR052157">
    <property type="entry name" value="BCAA_transport_permease"/>
</dbReference>
<dbReference type="SMART" id="SM00382">
    <property type="entry name" value="AAA"/>
    <property type="match status" value="1"/>
</dbReference>
<evidence type="ECO:0000313" key="14">
    <source>
        <dbReference type="EMBL" id="SUA54512.1"/>
    </source>
</evidence>
<dbReference type="Proteomes" id="UP000254603">
    <property type="component" value="Unassembled WGS sequence"/>
</dbReference>
<dbReference type="PANTHER" id="PTHR11795">
    <property type="entry name" value="BRANCHED-CHAIN AMINO ACID TRANSPORT SYSTEM PERMEASE PROTEIN LIVH"/>
    <property type="match status" value="1"/>
</dbReference>
<feature type="transmembrane region" description="Helical" evidence="11">
    <location>
        <begin position="560"/>
        <end position="583"/>
    </location>
</feature>
<dbReference type="RefSeq" id="WP_018574276.1">
    <property type="nucleotide sequence ID" value="NZ_UGSB01000001.1"/>
</dbReference>
<feature type="transmembrane region" description="Helical" evidence="11">
    <location>
        <begin position="42"/>
        <end position="59"/>
    </location>
</feature>
<comment type="similarity">
    <text evidence="10">Belongs to the binding-protein-dependent transport system permease family. LivHM subfamily.</text>
</comment>
<evidence type="ECO:0000313" key="13">
    <source>
        <dbReference type="EMBL" id="QPT39020.1"/>
    </source>
</evidence>
<dbReference type="Gene3D" id="3.40.50.300">
    <property type="entry name" value="P-loop containing nucleotide triphosphate hydrolases"/>
    <property type="match status" value="1"/>
</dbReference>
<keyword evidence="5" id="KW-0547">Nucleotide-binding</keyword>
<evidence type="ECO:0000313" key="16">
    <source>
        <dbReference type="Proteomes" id="UP000594903"/>
    </source>
</evidence>
<keyword evidence="6 14" id="KW-0067">ATP-binding</keyword>
<keyword evidence="7" id="KW-0029">Amino-acid transport</keyword>
<keyword evidence="8 11" id="KW-1133">Transmembrane helix</keyword>
<dbReference type="InterPro" id="IPR003593">
    <property type="entry name" value="AAA+_ATPase"/>
</dbReference>
<evidence type="ECO:0000313" key="15">
    <source>
        <dbReference type="Proteomes" id="UP000254603"/>
    </source>
</evidence>
<evidence type="ECO:0000256" key="6">
    <source>
        <dbReference type="ARBA" id="ARBA00022840"/>
    </source>
</evidence>
<sequence>MDALLIQLLNGLASTSTLFLAALGLTIIFGVCRVVNFAHGSFYMLGLYIAYHFSTTWGAGSVLGFWGSIFISAVIVALLGALIEIVVLRRIYKSPELFQLLATFAILLIISDFALWMWGPEDLLGPKAPGLEGAIQMLNRSFPEYDLLLIVMGPAILLAVWVLLRFTRFGLYVRAATHDREMLSALGVNQAWLFTAVFALGCFLAALAAGLELPREPASLTIDLNLIGDVFAVVVIGGMGSIPGAFLAALLISEIKAICIWLGTQTIFGITIEFSQLTLVMQFVLMALVLIYRPWGLLGKPQESMPRALHGEPPLVPASNSYKIVAVLAIAVLASFPLLEEQWPYLMLIMQDGLMMALFASSLYFIVGPGGMSSFGHAAFFGVGAYTAAILVTQLAWPMWLVILMAPLGGLAAAIVFGWFSVRLSGIYMAMLTLAFAQFVWSIIFQWDGFTGGSNGLIGIWPEGMLSDPRNYYYFTLLVVIAGVLTIRYLLFTPFGYSMRATRDAPMRAQALGIKVKRVQWQAFIVSGFCAGVTGILYVYSKGSISPDELSVARSVDGLVMVLLGGIQSVTGPLVGAVSYVVLHDWVTLYSDYWKALLGGIILVLVLLLPSGLVGIRHWFNVARKEDNRMTTVTAASDTEALEEVVTVTSEPATQSQEVMLEVKSINKRYGDFWAVNDTSFDIKRGEMLALIGPNGAGKSTIFNMVGGQFEPTGGEIFFKGTSLKGLDAAGIWSKGIGRTFQIATVFNSMSVLENMQVALHQADSHAFTTVNDAHELLQQVGLAHLANRQASELAYGDVKRLELGMALAHSPELLLMDEPTAGMAAEERHLLMKLVKSLSIQRQMAVLFTEHSVDVVFNYADRILVLAEGSLIAEGSAAEIAKDDQVRAVYLGTSVFTEGAKA</sequence>
<dbReference type="SUPFAM" id="SSF52540">
    <property type="entry name" value="P-loop containing nucleoside triphosphate hydrolases"/>
    <property type="match status" value="1"/>
</dbReference>
<dbReference type="GO" id="GO:0005886">
    <property type="term" value="C:plasma membrane"/>
    <property type="evidence" value="ECO:0007669"/>
    <property type="project" value="UniProtKB-SubCell"/>
</dbReference>
<keyword evidence="9 11" id="KW-0472">Membrane</keyword>
<reference evidence="14 15" key="1">
    <citation type="submission" date="2018-06" db="EMBL/GenBank/DDBJ databases">
        <authorList>
            <consortium name="Pathogen Informatics"/>
            <person name="Doyle S."/>
        </authorList>
    </citation>
    <scope>NUCLEOTIDE SEQUENCE [LARGE SCALE GENOMIC DNA]</scope>
    <source>
        <strain evidence="14 15">NCTC11997</strain>
    </source>
</reference>
<dbReference type="InterPro" id="IPR027417">
    <property type="entry name" value="P-loop_NTPase"/>
</dbReference>
<keyword evidence="4 11" id="KW-0812">Transmembrane</keyword>